<feature type="active site" description="Proton donor" evidence="4">
    <location>
        <position position="217"/>
    </location>
</feature>
<dbReference type="Pfam" id="PF08499">
    <property type="entry name" value="PDEase_I_N"/>
    <property type="match status" value="1"/>
</dbReference>
<feature type="binding site" evidence="5">
    <location>
        <position position="364"/>
    </location>
    <ligand>
        <name>AMP</name>
        <dbReference type="ChEBI" id="CHEBI:456215"/>
    </ligand>
</feature>
<evidence type="ECO:0000256" key="5">
    <source>
        <dbReference type="PIRSR" id="PIRSR623088-2"/>
    </source>
</evidence>
<dbReference type="SMART" id="SM00471">
    <property type="entry name" value="HDc"/>
    <property type="match status" value="1"/>
</dbReference>
<feature type="binding site" evidence="6">
    <location>
        <position position="258"/>
    </location>
    <ligand>
        <name>Zn(2+)</name>
        <dbReference type="ChEBI" id="CHEBI:29105"/>
        <label>1</label>
    </ligand>
</feature>
<feature type="binding site" evidence="5">
    <location>
        <position position="415"/>
    </location>
    <ligand>
        <name>AMP</name>
        <dbReference type="ChEBI" id="CHEBI:456215"/>
    </ligand>
</feature>
<dbReference type="GO" id="GO:0004114">
    <property type="term" value="F:3',5'-cyclic-nucleotide phosphodiesterase activity"/>
    <property type="evidence" value="ECO:0007669"/>
    <property type="project" value="InterPro"/>
</dbReference>
<evidence type="ECO:0000256" key="7">
    <source>
        <dbReference type="RuleBase" id="RU363067"/>
    </source>
</evidence>
<dbReference type="Pfam" id="PF00233">
    <property type="entry name" value="PDEase_I"/>
    <property type="match status" value="1"/>
</dbReference>
<accession>A0A7J7J713</accession>
<feature type="binding site" evidence="6">
    <location>
        <position position="364"/>
    </location>
    <ligand>
        <name>Zn(2+)</name>
        <dbReference type="ChEBI" id="CHEBI:29105"/>
        <label>1</label>
    </ligand>
</feature>
<dbReference type="InterPro" id="IPR023088">
    <property type="entry name" value="PDEase"/>
</dbReference>
<dbReference type="GO" id="GO:0007165">
    <property type="term" value="P:signal transduction"/>
    <property type="evidence" value="ECO:0007669"/>
    <property type="project" value="InterPro"/>
</dbReference>
<dbReference type="Gene3D" id="1.10.1300.10">
    <property type="entry name" value="3'5'-cyclic nucleotide phosphodiesterase, catalytic domain"/>
    <property type="match status" value="1"/>
</dbReference>
<dbReference type="PROSITE" id="PS51845">
    <property type="entry name" value="PDEASE_I_2"/>
    <property type="match status" value="1"/>
</dbReference>
<dbReference type="InterPro" id="IPR003607">
    <property type="entry name" value="HD/PDEase_dom"/>
</dbReference>
<evidence type="ECO:0000256" key="2">
    <source>
        <dbReference type="ARBA" id="ARBA00022723"/>
    </source>
</evidence>
<dbReference type="PANTHER" id="PTHR11347">
    <property type="entry name" value="CYCLIC NUCLEOTIDE PHOSPHODIESTERASE"/>
    <property type="match status" value="1"/>
</dbReference>
<feature type="binding site" evidence="5">
    <location>
        <position position="258"/>
    </location>
    <ligand>
        <name>AMP</name>
        <dbReference type="ChEBI" id="CHEBI:456215"/>
    </ligand>
</feature>
<evidence type="ECO:0000313" key="11">
    <source>
        <dbReference type="Proteomes" id="UP000593567"/>
    </source>
</evidence>
<evidence type="ECO:0000259" key="9">
    <source>
        <dbReference type="PROSITE" id="PS51845"/>
    </source>
</evidence>
<feature type="binding site" evidence="6">
    <location>
        <position position="257"/>
    </location>
    <ligand>
        <name>Zn(2+)</name>
        <dbReference type="ChEBI" id="CHEBI:29105"/>
        <label>1</label>
    </ligand>
</feature>
<dbReference type="SUPFAM" id="SSF109604">
    <property type="entry name" value="HD-domain/PDEase-like"/>
    <property type="match status" value="1"/>
</dbReference>
<keyword evidence="3 7" id="KW-0378">Hydrolase</keyword>
<protein>
    <recommendedName>
        <fullName evidence="7">Phosphodiesterase</fullName>
        <ecNumber evidence="7">3.1.4.-</ecNumber>
    </recommendedName>
</protein>
<dbReference type="AlphaFoldDB" id="A0A7J7J713"/>
<dbReference type="InterPro" id="IPR002073">
    <property type="entry name" value="PDEase_catalytic_dom"/>
</dbReference>
<dbReference type="InterPro" id="IPR023174">
    <property type="entry name" value="PDEase_CS"/>
</dbReference>
<evidence type="ECO:0000256" key="3">
    <source>
        <dbReference type="ARBA" id="ARBA00022801"/>
    </source>
</evidence>
<comment type="similarity">
    <text evidence="7">Belongs to the cyclic nucleotide phosphodiesterase family.</text>
</comment>
<evidence type="ECO:0000256" key="8">
    <source>
        <dbReference type="SAM" id="MobiDB-lite"/>
    </source>
</evidence>
<dbReference type="CDD" id="cd00077">
    <property type="entry name" value="HDc"/>
    <property type="match status" value="1"/>
</dbReference>
<dbReference type="PROSITE" id="PS00126">
    <property type="entry name" value="PDEASE_I_1"/>
    <property type="match status" value="1"/>
</dbReference>
<dbReference type="Proteomes" id="UP000593567">
    <property type="component" value="Unassembled WGS sequence"/>
</dbReference>
<dbReference type="InterPro" id="IPR013706">
    <property type="entry name" value="PDE1_N"/>
</dbReference>
<keyword evidence="1" id="KW-0140">cGMP</keyword>
<reference evidence="10" key="1">
    <citation type="submission" date="2020-06" db="EMBL/GenBank/DDBJ databases">
        <title>Draft genome of Bugula neritina, a colonial animal packing powerful symbionts and potential medicines.</title>
        <authorList>
            <person name="Rayko M."/>
        </authorList>
    </citation>
    <scope>NUCLEOTIDE SEQUENCE [LARGE SCALE GENOMIC DNA]</scope>
    <source>
        <strain evidence="10">Kwan_BN1</strain>
    </source>
</reference>
<proteinExistence type="inferred from homology"/>
<feature type="domain" description="PDEase" evidence="9">
    <location>
        <begin position="140"/>
        <end position="508"/>
    </location>
</feature>
<feature type="binding site" evidence="6">
    <location>
        <position position="258"/>
    </location>
    <ligand>
        <name>Zn(2+)</name>
        <dbReference type="ChEBI" id="CHEBI:29105"/>
        <label>2</label>
    </ligand>
</feature>
<comment type="caution">
    <text evidence="10">The sequence shown here is derived from an EMBL/GenBank/DDBJ whole genome shotgun (WGS) entry which is preliminary data.</text>
</comment>
<dbReference type="EMBL" id="VXIV02002974">
    <property type="protein sequence ID" value="KAF6021717.1"/>
    <property type="molecule type" value="Genomic_DNA"/>
</dbReference>
<dbReference type="OrthoDB" id="189220at2759"/>
<feature type="binding site" evidence="6">
    <location>
        <position position="221"/>
    </location>
    <ligand>
        <name>Zn(2+)</name>
        <dbReference type="ChEBI" id="CHEBI:29105"/>
        <label>1</label>
    </ligand>
</feature>
<evidence type="ECO:0000313" key="10">
    <source>
        <dbReference type="EMBL" id="KAF6021717.1"/>
    </source>
</evidence>
<feature type="region of interest" description="Disordered" evidence="8">
    <location>
        <begin position="504"/>
        <end position="567"/>
    </location>
</feature>
<name>A0A7J7J713_BUGNE</name>
<dbReference type="GO" id="GO:0046872">
    <property type="term" value="F:metal ion binding"/>
    <property type="evidence" value="ECO:0007669"/>
    <property type="project" value="UniProtKB-KW"/>
</dbReference>
<dbReference type="EC" id="3.1.4.-" evidence="7"/>
<evidence type="ECO:0000256" key="4">
    <source>
        <dbReference type="PIRSR" id="PIRSR623088-1"/>
    </source>
</evidence>
<organism evidence="10 11">
    <name type="scientific">Bugula neritina</name>
    <name type="common">Brown bryozoan</name>
    <name type="synonym">Sertularia neritina</name>
    <dbReference type="NCBI Taxonomy" id="10212"/>
    <lineage>
        <taxon>Eukaryota</taxon>
        <taxon>Metazoa</taxon>
        <taxon>Spiralia</taxon>
        <taxon>Lophotrochozoa</taxon>
        <taxon>Bryozoa</taxon>
        <taxon>Gymnolaemata</taxon>
        <taxon>Cheilostomatida</taxon>
        <taxon>Flustrina</taxon>
        <taxon>Buguloidea</taxon>
        <taxon>Bugulidae</taxon>
        <taxon>Bugula</taxon>
    </lineage>
</organism>
<gene>
    <name evidence="10" type="ORF">EB796_019976</name>
</gene>
<evidence type="ECO:0000256" key="6">
    <source>
        <dbReference type="PIRSR" id="PIRSR623088-3"/>
    </source>
</evidence>
<keyword evidence="11" id="KW-1185">Reference proteome</keyword>
<comment type="cofactor">
    <cofactor evidence="7">
        <name>a divalent metal cation</name>
        <dbReference type="ChEBI" id="CHEBI:60240"/>
    </cofactor>
    <text evidence="7">Binds 2 divalent metal cations per subunit. Site 1 may preferentially bind zinc ions, while site 2 has a preference for magnesium and/or manganese ions.</text>
</comment>
<sequence length="567" mass="63847">MSASIYSMSVSIYSMSVSIYNMSASIYSMLQHIIDLLKTDGMVDKGDIIKNLEYSISVLDTLYIEETKRLFDDDDALNEVEPDAVPSEVRDWLAQTFTKSQTGTRVQGERPKFKSVAQAVRAGLMVDRLYRRMSSCGSESAVEPPTPVAKILKDVDQWSFNVFDLDEHSGGNSLRYMGYELIRSQGLISKLRINGNHLDNFLTALQVGYSKYSNPYHNLIHGADVAQTVYALLQISGLMKWLTDIEIFATIIAALIHDYEHTGTTNNFHIMSRTSLAMLYNDRAVLENHHLSAAFELMKSEDKNILSGLKAEEYREFRSLVIDMVLATDMSGHFQQIKNMRSMLSCAENIEKSKALSLILHTADISHPSKPWVVHKRWTDNLIEEFFKQGDREKVLGIACSPLCDRQTTLVEKSQIGFITIIVEPSFNVLGDMMEKLVAVLQNNNTLVDSGTQAHTILEDVEAEASQLNHIKSTNLKSLSMKEVAMVKHWEVCLAENRKKWKELAGVEDDPPEKSDDRNNNANSTNSRSTNRAISRSTSTTGLKLDARELNSQLPRSLSKADVHHRN</sequence>
<keyword evidence="2 6" id="KW-0479">Metal-binding</keyword>
<dbReference type="InterPro" id="IPR036971">
    <property type="entry name" value="PDEase_catalytic_dom_sf"/>
</dbReference>
<dbReference type="PRINTS" id="PR00387">
    <property type="entry name" value="PDIESTERASE1"/>
</dbReference>
<feature type="binding site" evidence="5">
    <location>
        <begin position="217"/>
        <end position="221"/>
    </location>
    <ligand>
        <name>AMP</name>
        <dbReference type="ChEBI" id="CHEBI:456215"/>
    </ligand>
</feature>
<evidence type="ECO:0000256" key="1">
    <source>
        <dbReference type="ARBA" id="ARBA00022535"/>
    </source>
</evidence>
<feature type="compositionally biased region" description="Low complexity" evidence="8">
    <location>
        <begin position="520"/>
        <end position="541"/>
    </location>
</feature>